<dbReference type="RefSeq" id="WP_096806819.1">
    <property type="nucleotide sequence ID" value="NZ_CP022196.1"/>
</dbReference>
<evidence type="ECO:0000256" key="6">
    <source>
        <dbReference type="SAM" id="MobiDB-lite"/>
    </source>
</evidence>
<dbReference type="Proteomes" id="UP000217935">
    <property type="component" value="Chromosome"/>
</dbReference>
<dbReference type="OrthoDB" id="8101026at2"/>
<feature type="transmembrane region" description="Helical" evidence="7">
    <location>
        <begin position="228"/>
        <end position="247"/>
    </location>
</feature>
<reference evidence="8 9" key="1">
    <citation type="submission" date="2017-06" db="EMBL/GenBank/DDBJ databases">
        <title>Celeribacter sp. TSPH2 complete genome sequence.</title>
        <authorList>
            <person name="Woo J.-H."/>
            <person name="Kim H.-S."/>
        </authorList>
    </citation>
    <scope>NUCLEOTIDE SEQUENCE [LARGE SCALE GENOMIC DNA]</scope>
    <source>
        <strain evidence="8 9">TSPH2</strain>
    </source>
</reference>
<keyword evidence="5 7" id="KW-0472">Membrane</keyword>
<evidence type="ECO:0000256" key="1">
    <source>
        <dbReference type="ARBA" id="ARBA00004141"/>
    </source>
</evidence>
<evidence type="ECO:0000256" key="3">
    <source>
        <dbReference type="ARBA" id="ARBA00022692"/>
    </source>
</evidence>
<evidence type="ECO:0000313" key="8">
    <source>
        <dbReference type="EMBL" id="ATG49276.1"/>
    </source>
</evidence>
<comment type="similarity">
    <text evidence="2">Belongs to the TrbL/VirB6 family.</text>
</comment>
<keyword evidence="9" id="KW-1185">Reference proteome</keyword>
<comment type="subcellular location">
    <subcellularLocation>
        <location evidence="1">Membrane</location>
        <topology evidence="1">Multi-pass membrane protein</topology>
    </subcellularLocation>
</comment>
<evidence type="ECO:0000256" key="4">
    <source>
        <dbReference type="ARBA" id="ARBA00022989"/>
    </source>
</evidence>
<dbReference type="KEGG" id="ceh:CEW89_17860"/>
<evidence type="ECO:0000256" key="2">
    <source>
        <dbReference type="ARBA" id="ARBA00007802"/>
    </source>
</evidence>
<dbReference type="EMBL" id="CP022196">
    <property type="protein sequence ID" value="ATG49276.1"/>
    <property type="molecule type" value="Genomic_DNA"/>
</dbReference>
<proteinExistence type="inferred from homology"/>
<organism evidence="8 9">
    <name type="scientific">Celeribacter ethanolicus</name>
    <dbReference type="NCBI Taxonomy" id="1758178"/>
    <lineage>
        <taxon>Bacteria</taxon>
        <taxon>Pseudomonadati</taxon>
        <taxon>Pseudomonadota</taxon>
        <taxon>Alphaproteobacteria</taxon>
        <taxon>Rhodobacterales</taxon>
        <taxon>Roseobacteraceae</taxon>
        <taxon>Celeribacter</taxon>
    </lineage>
</organism>
<feature type="transmembrane region" description="Helical" evidence="7">
    <location>
        <begin position="163"/>
        <end position="182"/>
    </location>
</feature>
<evidence type="ECO:0000256" key="7">
    <source>
        <dbReference type="SAM" id="Phobius"/>
    </source>
</evidence>
<evidence type="ECO:0000256" key="5">
    <source>
        <dbReference type="ARBA" id="ARBA00023136"/>
    </source>
</evidence>
<dbReference type="GO" id="GO:0030255">
    <property type="term" value="P:protein secretion by the type IV secretion system"/>
    <property type="evidence" value="ECO:0007669"/>
    <property type="project" value="InterPro"/>
</dbReference>
<name>A0A291GGX6_9RHOB</name>
<keyword evidence="4 7" id="KW-1133">Transmembrane helix</keyword>
<feature type="region of interest" description="Disordered" evidence="6">
    <location>
        <begin position="362"/>
        <end position="383"/>
    </location>
</feature>
<feature type="compositionally biased region" description="Basic and acidic residues" evidence="6">
    <location>
        <begin position="370"/>
        <end position="383"/>
    </location>
</feature>
<feature type="transmembrane region" description="Helical" evidence="7">
    <location>
        <begin position="37"/>
        <end position="55"/>
    </location>
</feature>
<dbReference type="GO" id="GO:0016020">
    <property type="term" value="C:membrane"/>
    <property type="evidence" value="ECO:0007669"/>
    <property type="project" value="UniProtKB-SubCell"/>
</dbReference>
<dbReference type="AlphaFoldDB" id="A0A291GGX6"/>
<dbReference type="Pfam" id="PF04610">
    <property type="entry name" value="TrbL"/>
    <property type="match status" value="1"/>
</dbReference>
<feature type="transmembrane region" description="Helical" evidence="7">
    <location>
        <begin position="67"/>
        <end position="86"/>
    </location>
</feature>
<accession>A0A291GGX6</accession>
<keyword evidence="3 7" id="KW-0812">Transmembrane</keyword>
<feature type="transmembrane region" description="Helical" evidence="7">
    <location>
        <begin position="133"/>
        <end position="156"/>
    </location>
</feature>
<dbReference type="InterPro" id="IPR007688">
    <property type="entry name" value="Conjugal_tfr_TrbL/VirB6"/>
</dbReference>
<feature type="transmembrane region" description="Helical" evidence="7">
    <location>
        <begin position="194"/>
        <end position="216"/>
    </location>
</feature>
<gene>
    <name evidence="8" type="ORF">CEW89_17860</name>
</gene>
<evidence type="ECO:0000313" key="9">
    <source>
        <dbReference type="Proteomes" id="UP000217935"/>
    </source>
</evidence>
<sequence length="401" mass="41835">MATHIADTMKLIDDAVEGYSKSVFETFGEPVARMVEAMGIVGVAFIAANALLQWAPIRVSDYMKWSVRYILVLSVATSWASFQPIYNIITETPGSIGAALLGATESPNLNQALDRMITGLFDFSDRAAKESGMIGISITSVLVWVLGALMACVAIIVTSIGKIGLAMAVSLAPVFVPALLFKTTNSLFESWAKFTIGFALIPLVLAGIMGAVVGVGEGMIDDAGKATELSQAAGFLIVGGGAIFMMANVPTMASGLAGTIVATTSGLQEARHTASAGKMAGSRAIDATRPRVMQGMSAAGAARAAQPGNRVAAALQDAKMTSDAMKKNRETIGQKHAERGSVVSRAERREAGRAGMIEAARANKAARTTGEVRRQAGEGEDSAKIKLIRAQVARASQRGKP</sequence>
<protein>
    <submittedName>
        <fullName evidence="8">Conjugal transfer protein</fullName>
    </submittedName>
</protein>